<evidence type="ECO:0000256" key="2">
    <source>
        <dbReference type="ARBA" id="ARBA00022840"/>
    </source>
</evidence>
<dbReference type="Pfam" id="PF00069">
    <property type="entry name" value="Pkinase"/>
    <property type="match status" value="1"/>
</dbReference>
<sequence length="140" mass="15852">VCDFGLARGINDEEGADATDLMKTESNEDGEDTKESKQKSELSSSSLSATDKSSTSKDGTTRAVKKEKKKQAKQREPTKHVVTRWYRAPEVILLQLKQEHLPAIDMWSVGCIFGELLQMNDRFCKDHTQRKCLQGPFFQK</sequence>
<dbReference type="OrthoDB" id="192887at2759"/>
<feature type="domain" description="Protein kinase" evidence="4">
    <location>
        <begin position="1"/>
        <end position="140"/>
    </location>
</feature>
<feature type="non-terminal residue" evidence="5">
    <location>
        <position position="1"/>
    </location>
</feature>
<evidence type="ECO:0000256" key="1">
    <source>
        <dbReference type="ARBA" id="ARBA00022741"/>
    </source>
</evidence>
<dbReference type="InterPro" id="IPR050117">
    <property type="entry name" value="MAPK"/>
</dbReference>
<feature type="region of interest" description="Disordered" evidence="3">
    <location>
        <begin position="1"/>
        <end position="79"/>
    </location>
</feature>
<evidence type="ECO:0000313" key="6">
    <source>
        <dbReference type="Proteomes" id="UP000023152"/>
    </source>
</evidence>
<organism evidence="5 6">
    <name type="scientific">Reticulomyxa filosa</name>
    <dbReference type="NCBI Taxonomy" id="46433"/>
    <lineage>
        <taxon>Eukaryota</taxon>
        <taxon>Sar</taxon>
        <taxon>Rhizaria</taxon>
        <taxon>Retaria</taxon>
        <taxon>Foraminifera</taxon>
        <taxon>Monothalamids</taxon>
        <taxon>Reticulomyxidae</taxon>
        <taxon>Reticulomyxa</taxon>
    </lineage>
</organism>
<evidence type="ECO:0000259" key="4">
    <source>
        <dbReference type="PROSITE" id="PS50011"/>
    </source>
</evidence>
<dbReference type="SUPFAM" id="SSF56112">
    <property type="entry name" value="Protein kinase-like (PK-like)"/>
    <property type="match status" value="1"/>
</dbReference>
<accession>X6LSE2</accession>
<feature type="compositionally biased region" description="Basic residues" evidence="3">
    <location>
        <begin position="63"/>
        <end position="72"/>
    </location>
</feature>
<dbReference type="InterPro" id="IPR000719">
    <property type="entry name" value="Prot_kinase_dom"/>
</dbReference>
<keyword evidence="6" id="KW-1185">Reference proteome</keyword>
<dbReference type="Gene3D" id="1.10.510.10">
    <property type="entry name" value="Transferase(Phosphotransferase) domain 1"/>
    <property type="match status" value="1"/>
</dbReference>
<dbReference type="AlphaFoldDB" id="X6LSE2"/>
<dbReference type="PANTHER" id="PTHR24055">
    <property type="entry name" value="MITOGEN-ACTIVATED PROTEIN KINASE"/>
    <property type="match status" value="1"/>
</dbReference>
<name>X6LSE2_RETFI</name>
<dbReference type="GO" id="GO:0005524">
    <property type="term" value="F:ATP binding"/>
    <property type="evidence" value="ECO:0007669"/>
    <property type="project" value="UniProtKB-KW"/>
</dbReference>
<keyword evidence="2" id="KW-0067">ATP-binding</keyword>
<dbReference type="Proteomes" id="UP000023152">
    <property type="component" value="Unassembled WGS sequence"/>
</dbReference>
<protein>
    <submittedName>
        <fullName evidence="5">Mitogen-activated protein kinase 2</fullName>
    </submittedName>
</protein>
<dbReference type="PROSITE" id="PS50011">
    <property type="entry name" value="PROTEIN_KINASE_DOM"/>
    <property type="match status" value="1"/>
</dbReference>
<keyword evidence="1" id="KW-0547">Nucleotide-binding</keyword>
<dbReference type="GO" id="GO:0004672">
    <property type="term" value="F:protein kinase activity"/>
    <property type="evidence" value="ECO:0007669"/>
    <property type="project" value="InterPro"/>
</dbReference>
<comment type="caution">
    <text evidence="5">The sequence shown here is derived from an EMBL/GenBank/DDBJ whole genome shotgun (WGS) entry which is preliminary data.</text>
</comment>
<dbReference type="EMBL" id="ASPP01030745">
    <property type="protein sequence ID" value="ETO04032.1"/>
    <property type="molecule type" value="Genomic_DNA"/>
</dbReference>
<keyword evidence="5" id="KW-0808">Transferase</keyword>
<evidence type="ECO:0000313" key="5">
    <source>
        <dbReference type="EMBL" id="ETO04032.1"/>
    </source>
</evidence>
<feature type="compositionally biased region" description="Low complexity" evidence="3">
    <location>
        <begin position="41"/>
        <end position="62"/>
    </location>
</feature>
<dbReference type="InterPro" id="IPR011009">
    <property type="entry name" value="Kinase-like_dom_sf"/>
</dbReference>
<gene>
    <name evidence="5" type="ORF">RFI_33370</name>
</gene>
<evidence type="ECO:0000256" key="3">
    <source>
        <dbReference type="SAM" id="MobiDB-lite"/>
    </source>
</evidence>
<reference evidence="5 6" key="1">
    <citation type="journal article" date="2013" name="Curr. Biol.">
        <title>The Genome of the Foraminiferan Reticulomyxa filosa.</title>
        <authorList>
            <person name="Glockner G."/>
            <person name="Hulsmann N."/>
            <person name="Schleicher M."/>
            <person name="Noegel A.A."/>
            <person name="Eichinger L."/>
            <person name="Gallinger C."/>
            <person name="Pawlowski J."/>
            <person name="Sierra R."/>
            <person name="Euteneuer U."/>
            <person name="Pillet L."/>
            <person name="Moustafa A."/>
            <person name="Platzer M."/>
            <person name="Groth M."/>
            <person name="Szafranski K."/>
            <person name="Schliwa M."/>
        </authorList>
    </citation>
    <scope>NUCLEOTIDE SEQUENCE [LARGE SCALE GENOMIC DNA]</scope>
</reference>
<keyword evidence="5" id="KW-0418">Kinase</keyword>
<proteinExistence type="predicted"/>